<dbReference type="EMBL" id="VZZJ01000051">
    <property type="protein sequence ID" value="KAB1068529.1"/>
    <property type="molecule type" value="Genomic_DNA"/>
</dbReference>
<protein>
    <submittedName>
        <fullName evidence="1">Uncharacterized protein</fullName>
    </submittedName>
</protein>
<keyword evidence="2" id="KW-1185">Reference proteome</keyword>
<evidence type="ECO:0000313" key="2">
    <source>
        <dbReference type="Proteomes" id="UP000441523"/>
    </source>
</evidence>
<evidence type="ECO:0000313" key="1">
    <source>
        <dbReference type="EMBL" id="KAB1068529.1"/>
    </source>
</evidence>
<dbReference type="AlphaFoldDB" id="A0A6N6MIE2"/>
<proteinExistence type="predicted"/>
<gene>
    <name evidence="1" type="ORF">F6X51_26780</name>
</gene>
<name>A0A6N6MIE2_9HYPH</name>
<accession>A0A6N6MIE2</accession>
<dbReference type="Proteomes" id="UP000441523">
    <property type="component" value="Unassembled WGS sequence"/>
</dbReference>
<reference evidence="1 2" key="1">
    <citation type="submission" date="2019-09" db="EMBL/GenBank/DDBJ databases">
        <title>YIM 132548 draft genome.</title>
        <authorList>
            <person name="Jiang L."/>
        </authorList>
    </citation>
    <scope>NUCLEOTIDE SEQUENCE [LARGE SCALE GENOMIC DNA]</scope>
    <source>
        <strain evidence="1 2">YIM 132548</strain>
    </source>
</reference>
<comment type="caution">
    <text evidence="1">The sequence shown here is derived from an EMBL/GenBank/DDBJ whole genome shotgun (WGS) entry which is preliminary data.</text>
</comment>
<dbReference type="RefSeq" id="WP_150966999.1">
    <property type="nucleotide sequence ID" value="NZ_VZZJ01000051.1"/>
</dbReference>
<sequence length="110" mass="12299">MPDAMRPDRCGLLISMDRVALPCDPFEQVSIVIRAIENPAALHSSLARAAIDMFAGEGSLPIHVVYDARKKLVYPSREIADAVQQPTFIKNPHVRREVQAWRIRLGLPTL</sequence>
<organism evidence="1 2">
    <name type="scientific">Methylobacterium planeticum</name>
    <dbReference type="NCBI Taxonomy" id="2615211"/>
    <lineage>
        <taxon>Bacteria</taxon>
        <taxon>Pseudomonadati</taxon>
        <taxon>Pseudomonadota</taxon>
        <taxon>Alphaproteobacteria</taxon>
        <taxon>Hyphomicrobiales</taxon>
        <taxon>Methylobacteriaceae</taxon>
        <taxon>Methylobacterium</taxon>
    </lineage>
</organism>